<dbReference type="EMBL" id="LWDF02000001">
    <property type="protein sequence ID" value="KAE8260932.1"/>
    <property type="molecule type" value="Genomic_DNA"/>
</dbReference>
<dbReference type="GO" id="GO:0005737">
    <property type="term" value="C:cytoplasm"/>
    <property type="evidence" value="ECO:0007669"/>
    <property type="project" value="TreeGrafter"/>
</dbReference>
<dbReference type="GO" id="GO:0009927">
    <property type="term" value="F:histidine phosphotransfer kinase activity"/>
    <property type="evidence" value="ECO:0007669"/>
    <property type="project" value="InterPro"/>
</dbReference>
<evidence type="ECO:0000256" key="1">
    <source>
        <dbReference type="SAM" id="MobiDB-lite"/>
    </source>
</evidence>
<dbReference type="PROSITE" id="PS50894">
    <property type="entry name" value="HPT"/>
    <property type="match status" value="1"/>
</dbReference>
<evidence type="ECO:0000313" key="2">
    <source>
        <dbReference type="EMBL" id="KAE8260932.1"/>
    </source>
</evidence>
<dbReference type="GO" id="GO:0005634">
    <property type="term" value="C:nucleus"/>
    <property type="evidence" value="ECO:0007669"/>
    <property type="project" value="TreeGrafter"/>
</dbReference>
<dbReference type="PANTHER" id="PTHR28242:SF52">
    <property type="entry name" value="PHOSPHORELAY INTERMEDIATE PROTEIN YPD1"/>
    <property type="match status" value="1"/>
</dbReference>
<dbReference type="CDD" id="cd00088">
    <property type="entry name" value="HPT"/>
    <property type="match status" value="1"/>
</dbReference>
<keyword evidence="3" id="KW-1185">Reference proteome</keyword>
<dbReference type="Gene3D" id="1.20.120.160">
    <property type="entry name" value="HPT domain"/>
    <property type="match status" value="1"/>
</dbReference>
<dbReference type="PANTHER" id="PTHR28242">
    <property type="entry name" value="PHOSPHORELAY INTERMEDIATE PROTEIN YPD1"/>
    <property type="match status" value="1"/>
</dbReference>
<feature type="compositionally biased region" description="Polar residues" evidence="1">
    <location>
        <begin position="28"/>
        <end position="39"/>
    </location>
</feature>
<feature type="region of interest" description="Disordered" evidence="1">
    <location>
        <begin position="1"/>
        <end position="92"/>
    </location>
</feature>
<protein>
    <submittedName>
        <fullName evidence="2">Uncharacterized protein</fullName>
    </submittedName>
</protein>
<dbReference type="FunFam" id="1.20.120.160:FF:000007">
    <property type="entry name" value="Multistep phosphorelay regulator 1"/>
    <property type="match status" value="1"/>
</dbReference>
<dbReference type="OrthoDB" id="1673781at2759"/>
<dbReference type="Pfam" id="PF01627">
    <property type="entry name" value="Hpt"/>
    <property type="match status" value="1"/>
</dbReference>
<dbReference type="GO" id="GO:0000160">
    <property type="term" value="P:phosphorelay signal transduction system"/>
    <property type="evidence" value="ECO:0007669"/>
    <property type="project" value="InterPro"/>
</dbReference>
<dbReference type="InterPro" id="IPR036641">
    <property type="entry name" value="HPT_dom_sf"/>
</dbReference>
<reference evidence="2" key="2">
    <citation type="journal article" date="2019" name="IMA Fungus">
        <title>Genome sequencing and comparison of five Tilletia species to identify candidate genes for the detection of regulated species infecting wheat.</title>
        <authorList>
            <person name="Nguyen H.D.T."/>
            <person name="Sultana T."/>
            <person name="Kesanakurti P."/>
            <person name="Hambleton S."/>
        </authorList>
    </citation>
    <scope>NUCLEOTIDE SEQUENCE</scope>
    <source>
        <strain evidence="2">DAOMC 236416</strain>
    </source>
</reference>
<accession>A0A177TMD9</accession>
<gene>
    <name evidence="2" type="ORF">A4X13_0g19</name>
</gene>
<dbReference type="Proteomes" id="UP000077521">
    <property type="component" value="Unassembled WGS sequence"/>
</dbReference>
<sequence length="244" mass="25275">MATAAAAAPTHSSPPSTASTVVPTSIPETSSPTKASSARQEGGGDATATPTASKETESAATPSGVVAGASSTESDQPPSASSSSSATAGPSSASTAALSAAHYAQYGPGDIQGLLPDVIDSDIFAQLLEMDDEEDHDFSKGIVWNYFDQAESTFDNMDDALATSDLGELSTLGHFLKGSSAAVGVIKVRDSCECMQHYGKMHDADGISQLTQQESVDKLTSALREVKVQYKEAEIVLRRFYDDA</sequence>
<dbReference type="GO" id="GO:0043424">
    <property type="term" value="F:protein histidine kinase binding"/>
    <property type="evidence" value="ECO:0007669"/>
    <property type="project" value="InterPro"/>
</dbReference>
<evidence type="ECO:0000313" key="3">
    <source>
        <dbReference type="Proteomes" id="UP000077521"/>
    </source>
</evidence>
<dbReference type="InterPro" id="IPR008207">
    <property type="entry name" value="Sig_transdc_His_kin_Hpt_dom"/>
</dbReference>
<organism evidence="2 3">
    <name type="scientific">Tilletia indica</name>
    <dbReference type="NCBI Taxonomy" id="43049"/>
    <lineage>
        <taxon>Eukaryota</taxon>
        <taxon>Fungi</taxon>
        <taxon>Dikarya</taxon>
        <taxon>Basidiomycota</taxon>
        <taxon>Ustilaginomycotina</taxon>
        <taxon>Exobasidiomycetes</taxon>
        <taxon>Tilletiales</taxon>
        <taxon>Tilletiaceae</taxon>
        <taxon>Tilletia</taxon>
    </lineage>
</organism>
<proteinExistence type="predicted"/>
<feature type="compositionally biased region" description="Polar residues" evidence="1">
    <location>
        <begin position="48"/>
        <end position="61"/>
    </location>
</feature>
<dbReference type="InterPro" id="IPR045871">
    <property type="entry name" value="AHP1-5/YPD1"/>
</dbReference>
<name>A0A177TMD9_9BASI</name>
<dbReference type="AlphaFoldDB" id="A0A177TMD9"/>
<reference evidence="2" key="1">
    <citation type="submission" date="2016-04" db="EMBL/GenBank/DDBJ databases">
        <authorList>
            <person name="Nguyen H.D."/>
            <person name="Samba Siva P."/>
            <person name="Cullis J."/>
            <person name="Levesque C.A."/>
            <person name="Hambleton S."/>
        </authorList>
    </citation>
    <scope>NUCLEOTIDE SEQUENCE</scope>
    <source>
        <strain evidence="2">DAOMC 236416</strain>
    </source>
</reference>
<comment type="caution">
    <text evidence="2">The sequence shown here is derived from an EMBL/GenBank/DDBJ whole genome shotgun (WGS) entry which is preliminary data.</text>
</comment>
<dbReference type="SUPFAM" id="SSF47226">
    <property type="entry name" value="Histidine-containing phosphotransfer domain, HPT domain"/>
    <property type="match status" value="1"/>
</dbReference>
<feature type="compositionally biased region" description="Low complexity" evidence="1">
    <location>
        <begin position="70"/>
        <end position="92"/>
    </location>
</feature>
<feature type="compositionally biased region" description="Low complexity" evidence="1">
    <location>
        <begin position="1"/>
        <end position="27"/>
    </location>
</feature>